<evidence type="ECO:0000256" key="1">
    <source>
        <dbReference type="SAM" id="MobiDB-lite"/>
    </source>
</evidence>
<name>A0ABN6CE12_9ACTN</name>
<keyword evidence="2" id="KW-0812">Transmembrane</keyword>
<evidence type="ECO:0000313" key="4">
    <source>
        <dbReference type="Proteomes" id="UP000676967"/>
    </source>
</evidence>
<evidence type="ECO:0000313" key="3">
    <source>
        <dbReference type="EMBL" id="BCJ43727.1"/>
    </source>
</evidence>
<feature type="transmembrane region" description="Helical" evidence="2">
    <location>
        <begin position="28"/>
        <end position="50"/>
    </location>
</feature>
<feature type="transmembrane region" description="Helical" evidence="2">
    <location>
        <begin position="70"/>
        <end position="96"/>
    </location>
</feature>
<feature type="transmembrane region" description="Helical" evidence="2">
    <location>
        <begin position="108"/>
        <end position="130"/>
    </location>
</feature>
<proteinExistence type="predicted"/>
<protein>
    <submittedName>
        <fullName evidence="3">Uncharacterized protein</fullName>
    </submittedName>
</protein>
<keyword evidence="2" id="KW-0472">Membrane</keyword>
<feature type="region of interest" description="Disordered" evidence="1">
    <location>
        <begin position="244"/>
        <end position="263"/>
    </location>
</feature>
<reference evidence="3 4" key="1">
    <citation type="submission" date="2020-08" db="EMBL/GenBank/DDBJ databases">
        <title>Whole genome shotgun sequence of Actinoplanes ianthinogenes NBRC 13996.</title>
        <authorList>
            <person name="Komaki H."/>
            <person name="Tamura T."/>
        </authorList>
    </citation>
    <scope>NUCLEOTIDE SEQUENCE [LARGE SCALE GENOMIC DNA]</scope>
    <source>
        <strain evidence="3 4">NBRC 13996</strain>
    </source>
</reference>
<dbReference type="Proteomes" id="UP000676967">
    <property type="component" value="Chromosome"/>
</dbReference>
<dbReference type="RefSeq" id="WP_189331927.1">
    <property type="nucleotide sequence ID" value="NZ_AP023356.1"/>
</dbReference>
<evidence type="ECO:0000256" key="2">
    <source>
        <dbReference type="SAM" id="Phobius"/>
    </source>
</evidence>
<gene>
    <name evidence="3" type="ORF">Aiant_43840</name>
</gene>
<feature type="compositionally biased region" description="Low complexity" evidence="1">
    <location>
        <begin position="250"/>
        <end position="263"/>
    </location>
</feature>
<dbReference type="EMBL" id="AP023356">
    <property type="protein sequence ID" value="BCJ43727.1"/>
    <property type="molecule type" value="Genomic_DNA"/>
</dbReference>
<feature type="compositionally biased region" description="Polar residues" evidence="1">
    <location>
        <begin position="342"/>
        <end position="363"/>
    </location>
</feature>
<accession>A0ABN6CE12</accession>
<feature type="transmembrane region" description="Helical" evidence="2">
    <location>
        <begin position="150"/>
        <end position="175"/>
    </location>
</feature>
<feature type="compositionally biased region" description="Pro residues" evidence="1">
    <location>
        <begin position="268"/>
        <end position="281"/>
    </location>
</feature>
<sequence length="393" mass="38594">MSYAALPSVSVPSPPAGERPAAVTTASAMLWLMGAAGLVYAIATVAVAPGTVSRFRDAAGGDAAENFASVVWLDAALAAVLSILAFALFVVLGLALRRGSRVARIAALVVSALGVLGGLGSFVTVVAQRSGDPVPGSLGDALGSAYPEGWLGLNVVVCALQVLAYLAVGAMLLAAPRTYFGYPPKPATAAHPVAPGMPGPYGAPATAAHPAGMPGPYGAPATAAHPAGMPGPYGAPATAPHPAPFGSPVAPGTPGPYGAPASGPYGTPYPGPGGYPTPPVDPSAYMPPTTATGYPPAYPPVGASPATPGSVGLPTEAAVDGSPAPSPSVPEGSPARDDRSSVAMTQGSGHEWGSQSTTESAQGHSGPVPPSGDPAVNRPAPGSDDEYWRRPSQ</sequence>
<feature type="region of interest" description="Disordered" evidence="1">
    <location>
        <begin position="268"/>
        <end position="393"/>
    </location>
</feature>
<feature type="compositionally biased region" description="Low complexity" evidence="1">
    <location>
        <begin position="284"/>
        <end position="306"/>
    </location>
</feature>
<keyword evidence="2" id="KW-1133">Transmembrane helix</keyword>
<organism evidence="3 4">
    <name type="scientific">Actinoplanes ianthinogenes</name>
    <dbReference type="NCBI Taxonomy" id="122358"/>
    <lineage>
        <taxon>Bacteria</taxon>
        <taxon>Bacillati</taxon>
        <taxon>Actinomycetota</taxon>
        <taxon>Actinomycetes</taxon>
        <taxon>Micromonosporales</taxon>
        <taxon>Micromonosporaceae</taxon>
        <taxon>Actinoplanes</taxon>
    </lineage>
</organism>
<keyword evidence="4" id="KW-1185">Reference proteome</keyword>